<proteinExistence type="predicted"/>
<dbReference type="SUPFAM" id="SSF51197">
    <property type="entry name" value="Clavaminate synthase-like"/>
    <property type="match status" value="1"/>
</dbReference>
<sequence>MNPENIINLNLHPIQDGHYTKSCKDQFDNTGALVMENFLSADTVGFLQNEAREVRPLAFFCHQNHNVYLLDSDPSLPEEHVRNLEQVSDKGCVPHDQIPDDSPLRALYEWPDFRVFLESILDAPVFPYADTLSSININYYEQEQQLGWHYDNASFAITLMIQAPEEGGEFEYMEKVRNKEAGDQGYADTEAVINGSLQPKTLAVGDGALVLFRGRNSLHRVAPVASDHARILVTLNFNTEAGVMLSELARMTFFGRIA</sequence>
<reference evidence="2" key="1">
    <citation type="submission" date="2018-05" db="EMBL/GenBank/DDBJ databases">
        <authorList>
            <person name="Lanie J.A."/>
            <person name="Ng W.-L."/>
            <person name="Kazmierczak K.M."/>
            <person name="Andrzejewski T.M."/>
            <person name="Davidsen T.M."/>
            <person name="Wayne K.J."/>
            <person name="Tettelin H."/>
            <person name="Glass J.I."/>
            <person name="Rusch D."/>
            <person name="Podicherti R."/>
            <person name="Tsui H.-C.T."/>
            <person name="Winkler M.E."/>
        </authorList>
    </citation>
    <scope>NUCLEOTIDE SEQUENCE</scope>
</reference>
<accession>A0A381T0W8</accession>
<gene>
    <name evidence="2" type="ORF">METZ01_LOCUS60137</name>
</gene>
<dbReference type="InterPro" id="IPR056470">
    <property type="entry name" value="BesD/HalB-like"/>
</dbReference>
<evidence type="ECO:0000259" key="1">
    <source>
        <dbReference type="PROSITE" id="PS51471"/>
    </source>
</evidence>
<name>A0A381T0W8_9ZZZZ</name>
<dbReference type="PROSITE" id="PS51471">
    <property type="entry name" value="FE2OG_OXY"/>
    <property type="match status" value="1"/>
</dbReference>
<dbReference type="Pfam" id="PF23169">
    <property type="entry name" value="HalD"/>
    <property type="match status" value="1"/>
</dbReference>
<organism evidence="2">
    <name type="scientific">marine metagenome</name>
    <dbReference type="NCBI Taxonomy" id="408172"/>
    <lineage>
        <taxon>unclassified sequences</taxon>
        <taxon>metagenomes</taxon>
        <taxon>ecological metagenomes</taxon>
    </lineage>
</organism>
<evidence type="ECO:0000313" key="2">
    <source>
        <dbReference type="EMBL" id="SVA07283.1"/>
    </source>
</evidence>
<dbReference type="EMBL" id="UINC01003547">
    <property type="protein sequence ID" value="SVA07283.1"/>
    <property type="molecule type" value="Genomic_DNA"/>
</dbReference>
<dbReference type="InterPro" id="IPR005123">
    <property type="entry name" value="Oxoglu/Fe-dep_dioxygenase_dom"/>
</dbReference>
<feature type="domain" description="Fe2OG dioxygenase" evidence="1">
    <location>
        <begin position="131"/>
        <end position="239"/>
    </location>
</feature>
<protein>
    <recommendedName>
        <fullName evidence="1">Fe2OG dioxygenase domain-containing protein</fullName>
    </recommendedName>
</protein>
<dbReference type="AlphaFoldDB" id="A0A381T0W8"/>
<dbReference type="Gene3D" id="2.60.120.620">
    <property type="entry name" value="q2cbj1_9rhob like domain"/>
    <property type="match status" value="1"/>
</dbReference>